<keyword evidence="1" id="KW-0472">Membrane</keyword>
<reference evidence="2 3" key="1">
    <citation type="journal article" date="2011" name="J. Bacteriol.">
        <title>Complete Genome Sequence of Alicyclobacillus acidocaldarius Strain Tc-4-1.</title>
        <authorList>
            <person name="Chen Y."/>
            <person name="He Y."/>
            <person name="Zhang B."/>
            <person name="Yang J."/>
            <person name="Li W."/>
            <person name="Dong Z."/>
            <person name="Hu S."/>
        </authorList>
    </citation>
    <scope>NUCLEOTIDE SEQUENCE [LARGE SCALE GENOMIC DNA]</scope>
    <source>
        <strain evidence="2 3">Tc-4-1</strain>
    </source>
</reference>
<keyword evidence="1" id="KW-1133">Transmembrane helix</keyword>
<evidence type="ECO:0000313" key="3">
    <source>
        <dbReference type="Proteomes" id="UP000000292"/>
    </source>
</evidence>
<sequence>MLPEKVWDQSVASFCLTPPLYVGGAILMDTLVFAAKRGAFVLRRRG</sequence>
<gene>
    <name evidence="2" type="ordered locus">TC41_2454</name>
</gene>
<name>F8IGZ9_ALIAT</name>
<dbReference type="Proteomes" id="UP000000292">
    <property type="component" value="Chromosome"/>
</dbReference>
<protein>
    <submittedName>
        <fullName evidence="2">Uncharacterized protein</fullName>
    </submittedName>
</protein>
<dbReference type="STRING" id="1048834.TC41_2454"/>
<feature type="transmembrane region" description="Helical" evidence="1">
    <location>
        <begin position="20"/>
        <end position="42"/>
    </location>
</feature>
<dbReference type="AlphaFoldDB" id="F8IGZ9"/>
<evidence type="ECO:0000313" key="2">
    <source>
        <dbReference type="EMBL" id="AEJ44353.1"/>
    </source>
</evidence>
<dbReference type="KEGG" id="aad:TC41_2454"/>
<dbReference type="HOGENOM" id="CLU_3179342_0_0_9"/>
<evidence type="ECO:0000256" key="1">
    <source>
        <dbReference type="SAM" id="Phobius"/>
    </source>
</evidence>
<dbReference type="EMBL" id="CP002902">
    <property type="protein sequence ID" value="AEJ44353.1"/>
    <property type="molecule type" value="Genomic_DNA"/>
</dbReference>
<accession>F8IGZ9</accession>
<reference evidence="3" key="2">
    <citation type="submission" date="2011-06" db="EMBL/GenBank/DDBJ databases">
        <title>The complete genome sequence of Alicyclobacillus acidocaldarius sp. Tc-4-1.</title>
        <authorList>
            <person name="Chen Y."/>
            <person name="He Y."/>
            <person name="Dong Z."/>
            <person name="Hu S."/>
        </authorList>
    </citation>
    <scope>NUCLEOTIDE SEQUENCE [LARGE SCALE GENOMIC DNA]</scope>
    <source>
        <strain evidence="3">Tc-4-1</strain>
    </source>
</reference>
<organism evidence="2 3">
    <name type="scientific">Alicyclobacillus acidocaldarius (strain Tc-4-1)</name>
    <name type="common">Bacillus acidocaldarius</name>
    <dbReference type="NCBI Taxonomy" id="1048834"/>
    <lineage>
        <taxon>Bacteria</taxon>
        <taxon>Bacillati</taxon>
        <taxon>Bacillota</taxon>
        <taxon>Bacilli</taxon>
        <taxon>Bacillales</taxon>
        <taxon>Alicyclobacillaceae</taxon>
        <taxon>Alicyclobacillus</taxon>
    </lineage>
</organism>
<proteinExistence type="predicted"/>
<keyword evidence="1" id="KW-0812">Transmembrane</keyword>